<dbReference type="Gene3D" id="1.25.40.10">
    <property type="entry name" value="Tetratricopeptide repeat domain"/>
    <property type="match status" value="1"/>
</dbReference>
<proteinExistence type="predicted"/>
<reference evidence="2 3" key="1">
    <citation type="journal article" date="2015" name="Nature">
        <title>rRNA introns, odd ribosomes, and small enigmatic genomes across a large radiation of phyla.</title>
        <authorList>
            <person name="Brown C.T."/>
            <person name="Hug L.A."/>
            <person name="Thomas B.C."/>
            <person name="Sharon I."/>
            <person name="Castelle C.J."/>
            <person name="Singh A."/>
            <person name="Wilkins M.J."/>
            <person name="Williams K.H."/>
            <person name="Banfield J.F."/>
        </authorList>
    </citation>
    <scope>NUCLEOTIDE SEQUENCE [LARGE SCALE GENOMIC DNA]</scope>
</reference>
<dbReference type="SUPFAM" id="SSF48452">
    <property type="entry name" value="TPR-like"/>
    <property type="match status" value="1"/>
</dbReference>
<keyword evidence="1" id="KW-0812">Transmembrane</keyword>
<dbReference type="AlphaFoldDB" id="A0A0G0YUT5"/>
<accession>A0A0G0YUT5</accession>
<keyword evidence="1" id="KW-1133">Transmembrane helix</keyword>
<feature type="transmembrane region" description="Helical" evidence="1">
    <location>
        <begin position="20"/>
        <end position="38"/>
    </location>
</feature>
<evidence type="ECO:0000313" key="3">
    <source>
        <dbReference type="Proteomes" id="UP000034493"/>
    </source>
</evidence>
<gene>
    <name evidence="2" type="ORF">UU56_C0008G0020</name>
</gene>
<evidence type="ECO:0000256" key="1">
    <source>
        <dbReference type="SAM" id="Phobius"/>
    </source>
</evidence>
<sequence length="171" mass="19702">MILPHNLRNISRKLLNYHLWLRLTATFTIFGFLTIVITKSHYQTSLKQPISTKPLTSKSVNTNSHVIYASRLINEFRKSQNPQNLNLAREELKIALTVSPKNTYALKQLLIVNKLETPNIQKEIAKTQEILKTRPDYSAAWLRLSILYDQLGEKDLAKEAKDNAIKFNSNL</sequence>
<dbReference type="Proteomes" id="UP000034493">
    <property type="component" value="Unassembled WGS sequence"/>
</dbReference>
<organism evidence="2 3">
    <name type="scientific">Candidatus Curtissbacteria bacterium GW2011_GWA2_41_24</name>
    <dbReference type="NCBI Taxonomy" id="1618411"/>
    <lineage>
        <taxon>Bacteria</taxon>
        <taxon>Candidatus Curtissiibacteriota</taxon>
    </lineage>
</organism>
<protein>
    <submittedName>
        <fullName evidence="2">Uncharacterized protein</fullName>
    </submittedName>
</protein>
<keyword evidence="1" id="KW-0472">Membrane</keyword>
<comment type="caution">
    <text evidence="2">The sequence shown here is derived from an EMBL/GenBank/DDBJ whole genome shotgun (WGS) entry which is preliminary data.</text>
</comment>
<evidence type="ECO:0000313" key="2">
    <source>
        <dbReference type="EMBL" id="KKS04213.1"/>
    </source>
</evidence>
<dbReference type="InterPro" id="IPR011990">
    <property type="entry name" value="TPR-like_helical_dom_sf"/>
</dbReference>
<dbReference type="EMBL" id="LCBC01000008">
    <property type="protein sequence ID" value="KKS04213.1"/>
    <property type="molecule type" value="Genomic_DNA"/>
</dbReference>
<name>A0A0G0YUT5_9BACT</name>